<organism evidence="1 2">
    <name type="scientific">Cupriavidus oxalaticus</name>
    <dbReference type="NCBI Taxonomy" id="96344"/>
    <lineage>
        <taxon>Bacteria</taxon>
        <taxon>Pseudomonadati</taxon>
        <taxon>Pseudomonadota</taxon>
        <taxon>Betaproteobacteria</taxon>
        <taxon>Burkholderiales</taxon>
        <taxon>Burkholderiaceae</taxon>
        <taxon>Cupriavidus</taxon>
    </lineage>
</organism>
<protein>
    <submittedName>
        <fullName evidence="1">Uncharacterized protein</fullName>
    </submittedName>
</protein>
<dbReference type="Proteomes" id="UP000325743">
    <property type="component" value="Chromosome 2"/>
</dbReference>
<name>A0A5P3VLU2_9BURK</name>
<gene>
    <name evidence="1" type="ORF">D2917_23955</name>
</gene>
<accession>A0A5P3VLU2</accession>
<dbReference type="AlphaFoldDB" id="A0A5P3VLU2"/>
<proteinExistence type="predicted"/>
<reference evidence="1 2" key="1">
    <citation type="submission" date="2018-09" db="EMBL/GenBank/DDBJ databases">
        <title>Complete genome sequence of Cupriavidus oxalaticus T2, a bacterium capable of phenol tolerance and degradation.</title>
        <authorList>
            <person name="Yan J."/>
        </authorList>
    </citation>
    <scope>NUCLEOTIDE SEQUENCE [LARGE SCALE GENOMIC DNA]</scope>
    <source>
        <strain evidence="1 2">T2</strain>
    </source>
</reference>
<sequence length="84" mass="9255">MNIQVILQYDGASSGAVVQRVKRLAAEVPEFAKVFVDLFESPDEAFQLDSVAVSTGEAYHLRVRLEPTDRLRELMAAFGAGKLD</sequence>
<dbReference type="EMBL" id="CP032519">
    <property type="protein sequence ID" value="QEZ47207.1"/>
    <property type="molecule type" value="Genomic_DNA"/>
</dbReference>
<evidence type="ECO:0000313" key="2">
    <source>
        <dbReference type="Proteomes" id="UP000325743"/>
    </source>
</evidence>
<dbReference type="RefSeq" id="WP_151072198.1">
    <property type="nucleotide sequence ID" value="NZ_CP032519.1"/>
</dbReference>
<evidence type="ECO:0000313" key="1">
    <source>
        <dbReference type="EMBL" id="QEZ47207.1"/>
    </source>
</evidence>